<reference evidence="4" key="1">
    <citation type="journal article" date="2021" name="Open Biol.">
        <title>Shared evolutionary footprints suggest mitochondrial oxidative damage underlies multiple complex I losses in fungi.</title>
        <authorList>
            <person name="Schikora-Tamarit M.A."/>
            <person name="Marcet-Houben M."/>
            <person name="Nosek J."/>
            <person name="Gabaldon T."/>
        </authorList>
    </citation>
    <scope>NUCLEOTIDE SEQUENCE</scope>
    <source>
        <strain evidence="4">CBS2887</strain>
    </source>
</reference>
<feature type="compositionally biased region" description="Low complexity" evidence="2">
    <location>
        <begin position="59"/>
        <end position="72"/>
    </location>
</feature>
<dbReference type="Gene3D" id="3.40.50.40">
    <property type="match status" value="1"/>
</dbReference>
<protein>
    <recommendedName>
        <fullName evidence="1">asparaginase</fullName>
        <ecNumber evidence="1">3.5.1.1</ecNumber>
    </recommendedName>
</protein>
<reference evidence="4" key="2">
    <citation type="submission" date="2021-01" db="EMBL/GenBank/DDBJ databases">
        <authorList>
            <person name="Schikora-Tamarit M.A."/>
        </authorList>
    </citation>
    <scope>NUCLEOTIDE SEQUENCE</scope>
    <source>
        <strain evidence="4">CBS2887</strain>
    </source>
</reference>
<feature type="region of interest" description="Disordered" evidence="2">
    <location>
        <begin position="51"/>
        <end position="85"/>
    </location>
</feature>
<dbReference type="Proteomes" id="UP000774326">
    <property type="component" value="Unassembled WGS sequence"/>
</dbReference>
<keyword evidence="5" id="KW-1185">Reference proteome</keyword>
<comment type="caution">
    <text evidence="4">The sequence shown here is derived from an EMBL/GenBank/DDBJ whole genome shotgun (WGS) entry which is preliminary data.</text>
</comment>
<dbReference type="Gene3D" id="3.40.50.1170">
    <property type="entry name" value="L-asparaginase, N-terminal domain"/>
    <property type="match status" value="1"/>
</dbReference>
<dbReference type="GO" id="GO:0009066">
    <property type="term" value="P:aspartate family amino acid metabolic process"/>
    <property type="evidence" value="ECO:0007669"/>
    <property type="project" value="UniProtKB-ARBA"/>
</dbReference>
<dbReference type="PROSITE" id="PS51732">
    <property type="entry name" value="ASN_GLN_ASE_3"/>
    <property type="match status" value="1"/>
</dbReference>
<dbReference type="GO" id="GO:0004067">
    <property type="term" value="F:asparaginase activity"/>
    <property type="evidence" value="ECO:0007669"/>
    <property type="project" value="UniProtKB-UniRule"/>
</dbReference>
<accession>A0A9P8Q517</accession>
<dbReference type="InterPro" id="IPR036152">
    <property type="entry name" value="Asp/glu_Ase-like_sf"/>
</dbReference>
<organism evidence="4 5">
    <name type="scientific">Wickerhamomyces pijperi</name>
    <name type="common">Yeast</name>
    <name type="synonym">Pichia pijperi</name>
    <dbReference type="NCBI Taxonomy" id="599730"/>
    <lineage>
        <taxon>Eukaryota</taxon>
        <taxon>Fungi</taxon>
        <taxon>Dikarya</taxon>
        <taxon>Ascomycota</taxon>
        <taxon>Saccharomycotina</taxon>
        <taxon>Saccharomycetes</taxon>
        <taxon>Phaffomycetales</taxon>
        <taxon>Wickerhamomycetaceae</taxon>
        <taxon>Wickerhamomyces</taxon>
    </lineage>
</organism>
<gene>
    <name evidence="4" type="ORF">WICPIJ_005790</name>
</gene>
<dbReference type="InterPro" id="IPR027474">
    <property type="entry name" value="L-asparaginase_N"/>
</dbReference>
<evidence type="ECO:0000256" key="1">
    <source>
        <dbReference type="ARBA" id="ARBA00012920"/>
    </source>
</evidence>
<evidence type="ECO:0000313" key="4">
    <source>
        <dbReference type="EMBL" id="KAH3683232.1"/>
    </source>
</evidence>
<feature type="non-terminal residue" evidence="4">
    <location>
        <position position="1"/>
    </location>
</feature>
<sequence>QSLPILDCIIDSFYKRDAVAEDSYPIHLLRRADELDSSIGGAGVSNGTAGGAGAGAGGNSTSAGGLNSTNGTAGAGSSGSASSEGGEPSVLIYGFSQNFTELYNEEVTFGQSDVSALLSNSSNSNSTSSSPDSGSDGESSPSLEEVLESKFTNVTLEYELLNSTDSSNFSSANLIEIYQGINEESETHNAFIVAPPTSDVDTTAFFLEAVLPENVTSKVYVISDVNSRNVLSGGYKDLYDAVLLASSNSTPEDLNILVVENSYIHSGLHRIDQLGYINGDEAEWYYENIKPLNLSSGLDDSSLPEDFAKADVETLPSVITLDLTNDNLALVGSLSQLDVKGLVLSTSSLDSYSESLEKSLSDVQVPVVIASDSPSVRSGDVPEDAIFAGILDATRAKILLQVGLAAGYDKDKLKQLFSSAYGG</sequence>
<feature type="region of interest" description="Disordered" evidence="2">
    <location>
        <begin position="119"/>
        <end position="143"/>
    </location>
</feature>
<dbReference type="SUPFAM" id="SSF53774">
    <property type="entry name" value="Glutaminase/Asparaginase"/>
    <property type="match status" value="1"/>
</dbReference>
<dbReference type="InterPro" id="IPR027473">
    <property type="entry name" value="L-asparaginase_C"/>
</dbReference>
<feature type="domain" description="L-asparaginase N-terminal" evidence="3">
    <location>
        <begin position="142"/>
        <end position="267"/>
    </location>
</feature>
<dbReference type="Pfam" id="PF00710">
    <property type="entry name" value="Asparaginase"/>
    <property type="match status" value="1"/>
</dbReference>
<name>A0A9P8Q517_WICPI</name>
<dbReference type="EC" id="3.5.1.1" evidence="1"/>
<proteinExistence type="predicted"/>
<dbReference type="InterPro" id="IPR006034">
    <property type="entry name" value="Asparaginase/glutaminase-like"/>
</dbReference>
<dbReference type="PIRSF" id="PIRSF001220">
    <property type="entry name" value="L-ASNase_gatD"/>
    <property type="match status" value="1"/>
</dbReference>
<evidence type="ECO:0000259" key="3">
    <source>
        <dbReference type="Pfam" id="PF00710"/>
    </source>
</evidence>
<dbReference type="PIRSF" id="PIRSF500176">
    <property type="entry name" value="L_ASNase"/>
    <property type="match status" value="1"/>
</dbReference>
<dbReference type="EMBL" id="JAEUBG010003198">
    <property type="protein sequence ID" value="KAH3683232.1"/>
    <property type="molecule type" value="Genomic_DNA"/>
</dbReference>
<dbReference type="AlphaFoldDB" id="A0A9P8Q517"/>
<dbReference type="InterPro" id="IPR037152">
    <property type="entry name" value="L-asparaginase_N_sf"/>
</dbReference>
<evidence type="ECO:0000313" key="5">
    <source>
        <dbReference type="Proteomes" id="UP000774326"/>
    </source>
</evidence>
<evidence type="ECO:0000256" key="2">
    <source>
        <dbReference type="SAM" id="MobiDB-lite"/>
    </source>
</evidence>
<dbReference type="SMART" id="SM00870">
    <property type="entry name" value="Asparaginase"/>
    <property type="match status" value="1"/>
</dbReference>